<feature type="compositionally biased region" description="Basic residues" evidence="1">
    <location>
        <begin position="492"/>
        <end position="501"/>
    </location>
</feature>
<dbReference type="OrthoDB" id="2262137at2759"/>
<accession>A0A367KUV7</accession>
<feature type="compositionally biased region" description="Basic and acidic residues" evidence="1">
    <location>
        <begin position="589"/>
        <end position="602"/>
    </location>
</feature>
<protein>
    <submittedName>
        <fullName evidence="2">Uncharacterized protein</fullName>
    </submittedName>
</protein>
<feature type="compositionally biased region" description="Basic residues" evidence="1">
    <location>
        <begin position="576"/>
        <end position="588"/>
    </location>
</feature>
<dbReference type="Proteomes" id="UP000253551">
    <property type="component" value="Unassembled WGS sequence"/>
</dbReference>
<comment type="caution">
    <text evidence="2">The sequence shown here is derived from an EMBL/GenBank/DDBJ whole genome shotgun (WGS) entry which is preliminary data.</text>
</comment>
<evidence type="ECO:0000313" key="3">
    <source>
        <dbReference type="Proteomes" id="UP000253551"/>
    </source>
</evidence>
<keyword evidence="3" id="KW-1185">Reference proteome</keyword>
<dbReference type="AlphaFoldDB" id="A0A367KUV7"/>
<gene>
    <name evidence="2" type="ORF">CU098_009527</name>
</gene>
<proteinExistence type="predicted"/>
<evidence type="ECO:0000256" key="1">
    <source>
        <dbReference type="SAM" id="MobiDB-lite"/>
    </source>
</evidence>
<feature type="region of interest" description="Disordered" evidence="1">
    <location>
        <begin position="473"/>
        <end position="508"/>
    </location>
</feature>
<evidence type="ECO:0000313" key="2">
    <source>
        <dbReference type="EMBL" id="RCI05993.1"/>
    </source>
</evidence>
<reference evidence="2 3" key="1">
    <citation type="journal article" date="2018" name="G3 (Bethesda)">
        <title>Phylogenetic and Phylogenomic Definition of Rhizopus Species.</title>
        <authorList>
            <person name="Gryganskyi A.P."/>
            <person name="Golan J."/>
            <person name="Dolatabadi S."/>
            <person name="Mondo S."/>
            <person name="Robb S."/>
            <person name="Idnurm A."/>
            <person name="Muszewska A."/>
            <person name="Steczkiewicz K."/>
            <person name="Masonjones S."/>
            <person name="Liao H.L."/>
            <person name="Gajdeczka M.T."/>
            <person name="Anike F."/>
            <person name="Vuek A."/>
            <person name="Anishchenko I.M."/>
            <person name="Voigt K."/>
            <person name="de Hoog G.S."/>
            <person name="Smith M.E."/>
            <person name="Heitman J."/>
            <person name="Vilgalys R."/>
            <person name="Stajich J.E."/>
        </authorList>
    </citation>
    <scope>NUCLEOTIDE SEQUENCE [LARGE SCALE GENOMIC DNA]</scope>
    <source>
        <strain evidence="2 3">LSU 92-RS-03</strain>
    </source>
</reference>
<dbReference type="EMBL" id="PJQM01000255">
    <property type="protein sequence ID" value="RCI05993.1"/>
    <property type="molecule type" value="Genomic_DNA"/>
</dbReference>
<sequence>MDLRQPQEDPMYIKACEMACKLLDASERFINAVNHLQQSIDQKTVDQDTIYSPLRQAIDQYEQLQMINNVLKAIYPSIQNIQRQQSLESATVSATNTSTHHLLRIHQLITTHSPNASDMVKQELVYVSRQLQQTVEVTKSEQMDQVYWQDPIQRASPLSRNVSPMQQGSPIQKLQHVSIPLRYEQSQVPAVQMNSLTTQASPTQPLPIQLTTHGQPSVIVVTQPAPVSIPDAFMPVQSDPVPIPNVPATVEPKASVTSPPPPVSTTSSPPSQASEVFLTSQFLEQFEATATQFASLNSIHINAVWESMLVHALPSDQIEWAKQHLLNKDYTWEKAKQIFKRQFPDASRSISPVARVKQKPQEETMLLSMDHESTLPKSDNTRRMAVYAEHLLGLEMKLYDNIDEYNNRYSRYCRIAQMDLHDPSLMQRYVRSLLPEYTELVKANASDKIIRTLPEIMQIASLSIKAHELKTNPKKTLHKKQTKIPVQQTHIQKTKHKKRVKGSSELDNPKFASKNFMLDLVEKAAKKEDEKVNKKLEKKAQIAKIIEEKAAKKDLKAEKKKEKLEQIKQAYLEAQKKKKAEARKQKIKAKIDATKKEEEPEKKKKRVRFA</sequence>
<name>A0A367KUV7_RHIST</name>
<dbReference type="STRING" id="4846.A0A367KUV7"/>
<feature type="region of interest" description="Disordered" evidence="1">
    <location>
        <begin position="247"/>
        <end position="272"/>
    </location>
</feature>
<feature type="region of interest" description="Disordered" evidence="1">
    <location>
        <begin position="574"/>
        <end position="610"/>
    </location>
</feature>
<organism evidence="2 3">
    <name type="scientific">Rhizopus stolonifer</name>
    <name type="common">Rhizopus nigricans</name>
    <dbReference type="NCBI Taxonomy" id="4846"/>
    <lineage>
        <taxon>Eukaryota</taxon>
        <taxon>Fungi</taxon>
        <taxon>Fungi incertae sedis</taxon>
        <taxon>Mucoromycota</taxon>
        <taxon>Mucoromycotina</taxon>
        <taxon>Mucoromycetes</taxon>
        <taxon>Mucorales</taxon>
        <taxon>Mucorineae</taxon>
        <taxon>Rhizopodaceae</taxon>
        <taxon>Rhizopus</taxon>
    </lineage>
</organism>
<feature type="compositionally biased region" description="Basic residues" evidence="1">
    <location>
        <begin position="473"/>
        <end position="482"/>
    </location>
</feature>